<feature type="compositionally biased region" description="Low complexity" evidence="1">
    <location>
        <begin position="39"/>
        <end position="72"/>
    </location>
</feature>
<dbReference type="GeneID" id="17040582"/>
<comment type="caution">
    <text evidence="3">The sequence shown here is derived from an EMBL/GenBank/DDBJ whole genome shotgun (WGS) entry which is preliminary data.</text>
</comment>
<dbReference type="Proteomes" id="UP000007264">
    <property type="component" value="Unassembled WGS sequence"/>
</dbReference>
<evidence type="ECO:0000313" key="4">
    <source>
        <dbReference type="Proteomes" id="UP000007264"/>
    </source>
</evidence>
<sequence length="145" mass="15404">MKATAVIVLIAFCTLAVAHGAASDAIQGTGGFTGRKMLQTSTAQAPATSQSSPSPSGPITQQQIQDQVNQDRQTGEQLQEQNEAKQYSAQAAGAPASEVAKMVDEGRNQQEQAQEQREANEYQMQQQYRDQQSSSSSTANSPAQG</sequence>
<dbReference type="EMBL" id="AGSI01000009">
    <property type="protein sequence ID" value="EIE22595.1"/>
    <property type="molecule type" value="Genomic_DNA"/>
</dbReference>
<evidence type="ECO:0000256" key="2">
    <source>
        <dbReference type="SAM" id="SignalP"/>
    </source>
</evidence>
<feature type="compositionally biased region" description="Polar residues" evidence="1">
    <location>
        <begin position="75"/>
        <end position="89"/>
    </location>
</feature>
<feature type="signal peptide" evidence="2">
    <location>
        <begin position="1"/>
        <end position="20"/>
    </location>
</feature>
<protein>
    <submittedName>
        <fullName evidence="3">Uncharacterized protein</fullName>
    </submittedName>
</protein>
<proteinExistence type="predicted"/>
<keyword evidence="2" id="KW-0732">Signal</keyword>
<feature type="compositionally biased region" description="Low complexity" evidence="1">
    <location>
        <begin position="121"/>
        <end position="145"/>
    </location>
</feature>
<organism evidence="3 4">
    <name type="scientific">Coccomyxa subellipsoidea (strain C-169)</name>
    <name type="common">Green microalga</name>
    <dbReference type="NCBI Taxonomy" id="574566"/>
    <lineage>
        <taxon>Eukaryota</taxon>
        <taxon>Viridiplantae</taxon>
        <taxon>Chlorophyta</taxon>
        <taxon>core chlorophytes</taxon>
        <taxon>Trebouxiophyceae</taxon>
        <taxon>Trebouxiophyceae incertae sedis</taxon>
        <taxon>Coccomyxaceae</taxon>
        <taxon>Coccomyxa</taxon>
        <taxon>Coccomyxa subellipsoidea</taxon>
    </lineage>
</organism>
<feature type="chain" id="PRO_5003636708" evidence="2">
    <location>
        <begin position="21"/>
        <end position="145"/>
    </location>
</feature>
<gene>
    <name evidence="3" type="ORF">COCSUDRAFT_63741</name>
</gene>
<evidence type="ECO:0000256" key="1">
    <source>
        <dbReference type="SAM" id="MobiDB-lite"/>
    </source>
</evidence>
<feature type="region of interest" description="Disordered" evidence="1">
    <location>
        <begin position="37"/>
        <end position="145"/>
    </location>
</feature>
<reference evidence="3 4" key="1">
    <citation type="journal article" date="2012" name="Genome Biol.">
        <title>The genome of the polar eukaryotic microalga coccomyxa subellipsoidea reveals traits of cold adaptation.</title>
        <authorList>
            <person name="Blanc G."/>
            <person name="Agarkova I."/>
            <person name="Grimwood J."/>
            <person name="Kuo A."/>
            <person name="Brueggeman A."/>
            <person name="Dunigan D."/>
            <person name="Gurnon J."/>
            <person name="Ladunga I."/>
            <person name="Lindquist E."/>
            <person name="Lucas S."/>
            <person name="Pangilinan J."/>
            <person name="Proschold T."/>
            <person name="Salamov A."/>
            <person name="Schmutz J."/>
            <person name="Weeks D."/>
            <person name="Yamada T."/>
            <person name="Claverie J.M."/>
            <person name="Grigoriev I."/>
            <person name="Van Etten J."/>
            <person name="Lomsadze A."/>
            <person name="Borodovsky M."/>
        </authorList>
    </citation>
    <scope>NUCLEOTIDE SEQUENCE [LARGE SCALE GENOMIC DNA]</scope>
    <source>
        <strain evidence="3 4">C-169</strain>
    </source>
</reference>
<dbReference type="AlphaFoldDB" id="I0YW26"/>
<accession>I0YW26</accession>
<dbReference type="KEGG" id="csl:COCSUDRAFT_63741"/>
<dbReference type="RefSeq" id="XP_005647139.1">
    <property type="nucleotide sequence ID" value="XM_005647082.1"/>
</dbReference>
<name>I0YW26_COCSC</name>
<keyword evidence="4" id="KW-1185">Reference proteome</keyword>
<evidence type="ECO:0000313" key="3">
    <source>
        <dbReference type="EMBL" id="EIE22595.1"/>
    </source>
</evidence>
<feature type="compositionally biased region" description="Basic and acidic residues" evidence="1">
    <location>
        <begin position="101"/>
        <end position="120"/>
    </location>
</feature>